<protein>
    <recommendedName>
        <fullName evidence="9">SOS response-associated peptidase YedK</fullName>
    </recommendedName>
</protein>
<keyword evidence="2" id="KW-0645">Protease</keyword>
<keyword evidence="3" id="KW-0227">DNA damage</keyword>
<dbReference type="GO" id="GO:0003697">
    <property type="term" value="F:single-stranded DNA binding"/>
    <property type="evidence" value="ECO:0007669"/>
    <property type="project" value="InterPro"/>
</dbReference>
<evidence type="ECO:0008006" key="9">
    <source>
        <dbReference type="Google" id="ProtNLM"/>
    </source>
</evidence>
<keyword evidence="6" id="KW-0238">DNA-binding</keyword>
<dbReference type="GO" id="GO:0016829">
    <property type="term" value="F:lyase activity"/>
    <property type="evidence" value="ECO:0007669"/>
    <property type="project" value="UniProtKB-KW"/>
</dbReference>
<evidence type="ECO:0000256" key="7">
    <source>
        <dbReference type="ARBA" id="ARBA00023239"/>
    </source>
</evidence>
<dbReference type="PANTHER" id="PTHR13604">
    <property type="entry name" value="DC12-RELATED"/>
    <property type="match status" value="1"/>
</dbReference>
<proteinExistence type="inferred from homology"/>
<evidence type="ECO:0000256" key="1">
    <source>
        <dbReference type="ARBA" id="ARBA00008136"/>
    </source>
</evidence>
<comment type="similarity">
    <text evidence="1">Belongs to the SOS response-associated peptidase family.</text>
</comment>
<evidence type="ECO:0000256" key="3">
    <source>
        <dbReference type="ARBA" id="ARBA00022763"/>
    </source>
</evidence>
<evidence type="ECO:0000256" key="2">
    <source>
        <dbReference type="ARBA" id="ARBA00022670"/>
    </source>
</evidence>
<comment type="caution">
    <text evidence="8">The sequence shown here is derived from an EMBL/GenBank/DDBJ whole genome shotgun (WGS) entry which is preliminary data.</text>
</comment>
<evidence type="ECO:0000256" key="5">
    <source>
        <dbReference type="ARBA" id="ARBA00023124"/>
    </source>
</evidence>
<dbReference type="PANTHER" id="PTHR13604:SF0">
    <property type="entry name" value="ABASIC SITE PROCESSING PROTEIN HMCES"/>
    <property type="match status" value="1"/>
</dbReference>
<name>A0A645DYK4_9ZZZZ</name>
<evidence type="ECO:0000256" key="6">
    <source>
        <dbReference type="ARBA" id="ARBA00023125"/>
    </source>
</evidence>
<organism evidence="8">
    <name type="scientific">bioreactor metagenome</name>
    <dbReference type="NCBI Taxonomy" id="1076179"/>
    <lineage>
        <taxon>unclassified sequences</taxon>
        <taxon>metagenomes</taxon>
        <taxon>ecological metagenomes</taxon>
    </lineage>
</organism>
<evidence type="ECO:0000256" key="4">
    <source>
        <dbReference type="ARBA" id="ARBA00022801"/>
    </source>
</evidence>
<keyword evidence="5" id="KW-0190">Covalent protein-DNA linkage</keyword>
<keyword evidence="4" id="KW-0378">Hydrolase</keyword>
<dbReference type="Pfam" id="PF02586">
    <property type="entry name" value="SRAP"/>
    <property type="match status" value="1"/>
</dbReference>
<dbReference type="InterPro" id="IPR036590">
    <property type="entry name" value="SRAP-like"/>
</dbReference>
<dbReference type="AlphaFoldDB" id="A0A645DYK4"/>
<dbReference type="GO" id="GO:0008233">
    <property type="term" value="F:peptidase activity"/>
    <property type="evidence" value="ECO:0007669"/>
    <property type="project" value="UniProtKB-KW"/>
</dbReference>
<reference evidence="8" key="1">
    <citation type="submission" date="2019-08" db="EMBL/GenBank/DDBJ databases">
        <authorList>
            <person name="Kucharzyk K."/>
            <person name="Murdoch R.W."/>
            <person name="Higgins S."/>
            <person name="Loffler F."/>
        </authorList>
    </citation>
    <scope>NUCLEOTIDE SEQUENCE</scope>
</reference>
<dbReference type="SUPFAM" id="SSF143081">
    <property type="entry name" value="BB1717-like"/>
    <property type="match status" value="1"/>
</dbReference>
<dbReference type="EMBL" id="VSSQ01041004">
    <property type="protein sequence ID" value="MPM94349.1"/>
    <property type="molecule type" value="Genomic_DNA"/>
</dbReference>
<evidence type="ECO:0000313" key="8">
    <source>
        <dbReference type="EMBL" id="MPM94349.1"/>
    </source>
</evidence>
<dbReference type="InterPro" id="IPR003738">
    <property type="entry name" value="SRAP"/>
</dbReference>
<keyword evidence="7" id="KW-0456">Lyase</keyword>
<dbReference type="Gene3D" id="3.90.1680.10">
    <property type="entry name" value="SOS response associated peptidase-like"/>
    <property type="match status" value="1"/>
</dbReference>
<dbReference type="GO" id="GO:0006508">
    <property type="term" value="P:proteolysis"/>
    <property type="evidence" value="ECO:0007669"/>
    <property type="project" value="UniProtKB-KW"/>
</dbReference>
<dbReference type="GO" id="GO:0106300">
    <property type="term" value="P:protein-DNA covalent cross-linking repair"/>
    <property type="evidence" value="ECO:0007669"/>
    <property type="project" value="InterPro"/>
</dbReference>
<gene>
    <name evidence="8" type="ORF">SDC9_141495</name>
</gene>
<accession>A0A645DYK4</accession>
<sequence>MCGRYYIEQEDIELQEILAALGHDERIKTGEVFPTNIVPVLTADKKPQLMRWGFTRYDGKGTIINARSETVTEKPMFQKAMRERRCLLPASWYFEWKALGANKKQKHAISLPGQNILYMAGIYREEKDMDLPVFAILTREASAAVSWIHNRMPAVLPKGIHPLWFQSSDPENLFALAAQDMEARAAI</sequence>